<comment type="similarity">
    <text evidence="3">Belongs to the protein kinase superfamily. Ser/Thr protein kinase family.</text>
</comment>
<evidence type="ECO:0000256" key="5">
    <source>
        <dbReference type="ARBA" id="ARBA00022679"/>
    </source>
</evidence>
<evidence type="ECO:0000313" key="19">
    <source>
        <dbReference type="EMBL" id="CAK9323345.1"/>
    </source>
</evidence>
<dbReference type="EMBL" id="OZ021739">
    <property type="protein sequence ID" value="CAK9323345.1"/>
    <property type="molecule type" value="Genomic_DNA"/>
</dbReference>
<evidence type="ECO:0000256" key="2">
    <source>
        <dbReference type="ARBA" id="ARBA00004479"/>
    </source>
</evidence>
<evidence type="ECO:0000256" key="9">
    <source>
        <dbReference type="ARBA" id="ARBA00022741"/>
    </source>
</evidence>
<comment type="subcellular location">
    <subcellularLocation>
        <location evidence="1">Cell membrane</location>
        <topology evidence="1">Single-pass membrane protein</topology>
    </subcellularLocation>
    <subcellularLocation>
        <location evidence="2">Membrane</location>
        <topology evidence="2">Single-pass type I membrane protein</topology>
    </subcellularLocation>
</comment>
<dbReference type="Gene3D" id="3.80.10.10">
    <property type="entry name" value="Ribonuclease Inhibitor"/>
    <property type="match status" value="3"/>
</dbReference>
<dbReference type="InterPro" id="IPR017441">
    <property type="entry name" value="Protein_kinase_ATP_BS"/>
</dbReference>
<keyword evidence="12 17" id="KW-1133">Transmembrane helix</keyword>
<dbReference type="InterPro" id="IPR008271">
    <property type="entry name" value="Ser/Thr_kinase_AS"/>
</dbReference>
<protein>
    <recommendedName>
        <fullName evidence="18">Protein kinase domain-containing protein</fullName>
    </recommendedName>
</protein>
<dbReference type="SUPFAM" id="SSF52058">
    <property type="entry name" value="L domain-like"/>
    <property type="match status" value="2"/>
</dbReference>
<dbReference type="InterPro" id="IPR011009">
    <property type="entry name" value="Kinase-like_dom_sf"/>
</dbReference>
<evidence type="ECO:0000256" key="15">
    <source>
        <dbReference type="ARBA" id="ARBA00023180"/>
    </source>
</evidence>
<evidence type="ECO:0000256" key="4">
    <source>
        <dbReference type="ARBA" id="ARBA00022614"/>
    </source>
</evidence>
<dbReference type="Gene3D" id="3.30.200.20">
    <property type="entry name" value="Phosphorylase Kinase, domain 1"/>
    <property type="match status" value="1"/>
</dbReference>
<dbReference type="InterPro" id="IPR000719">
    <property type="entry name" value="Prot_kinase_dom"/>
</dbReference>
<reference evidence="19 20" key="1">
    <citation type="submission" date="2024-03" db="EMBL/GenBank/DDBJ databases">
        <authorList>
            <person name="Gkanogiannis A."/>
            <person name="Becerra Lopez-Lavalle L."/>
        </authorList>
    </citation>
    <scope>NUCLEOTIDE SEQUENCE [LARGE SCALE GENOMIC DNA]</scope>
</reference>
<keyword evidence="5" id="KW-0808">Transferase</keyword>
<gene>
    <name evidence="19" type="ORF">CITCOLO1_LOCUS15525</name>
</gene>
<keyword evidence="20" id="KW-1185">Reference proteome</keyword>
<keyword evidence="15" id="KW-0325">Glycoprotein</keyword>
<evidence type="ECO:0000256" key="17">
    <source>
        <dbReference type="SAM" id="Phobius"/>
    </source>
</evidence>
<dbReference type="Proteomes" id="UP001642487">
    <property type="component" value="Chromosome 5"/>
</dbReference>
<dbReference type="Pfam" id="PF13855">
    <property type="entry name" value="LRR_8"/>
    <property type="match status" value="1"/>
</dbReference>
<accession>A0ABP0YX78</accession>
<dbReference type="InterPro" id="IPR001611">
    <property type="entry name" value="Leu-rich_rpt"/>
</dbReference>
<feature type="transmembrane region" description="Helical" evidence="17">
    <location>
        <begin position="628"/>
        <end position="652"/>
    </location>
</feature>
<name>A0ABP0YX78_9ROSI</name>
<feature type="binding site" evidence="16">
    <location>
        <position position="715"/>
    </location>
    <ligand>
        <name>ATP</name>
        <dbReference type="ChEBI" id="CHEBI:30616"/>
    </ligand>
</feature>
<dbReference type="Pfam" id="PF08263">
    <property type="entry name" value="LRRNT_2"/>
    <property type="match status" value="1"/>
</dbReference>
<dbReference type="InterPro" id="IPR032675">
    <property type="entry name" value="LRR_dom_sf"/>
</dbReference>
<keyword evidence="8" id="KW-0677">Repeat</keyword>
<evidence type="ECO:0000256" key="1">
    <source>
        <dbReference type="ARBA" id="ARBA00004162"/>
    </source>
</evidence>
<feature type="domain" description="Protein kinase" evidence="18">
    <location>
        <begin position="686"/>
        <end position="1004"/>
    </location>
</feature>
<evidence type="ECO:0000256" key="6">
    <source>
        <dbReference type="ARBA" id="ARBA00022692"/>
    </source>
</evidence>
<evidence type="ECO:0000256" key="12">
    <source>
        <dbReference type="ARBA" id="ARBA00022989"/>
    </source>
</evidence>
<evidence type="ECO:0000256" key="8">
    <source>
        <dbReference type="ARBA" id="ARBA00022737"/>
    </source>
</evidence>
<dbReference type="Pfam" id="PF00560">
    <property type="entry name" value="LRR_1"/>
    <property type="match status" value="5"/>
</dbReference>
<keyword evidence="7" id="KW-0732">Signal</keyword>
<dbReference type="PANTHER" id="PTHR27000">
    <property type="entry name" value="LEUCINE-RICH REPEAT RECEPTOR-LIKE PROTEIN KINASE FAMILY PROTEIN-RELATED"/>
    <property type="match status" value="1"/>
</dbReference>
<dbReference type="SUPFAM" id="SSF56112">
    <property type="entry name" value="Protein kinase-like (PK-like)"/>
    <property type="match status" value="1"/>
</dbReference>
<evidence type="ECO:0000256" key="16">
    <source>
        <dbReference type="PROSITE-ProRule" id="PRU10141"/>
    </source>
</evidence>
<evidence type="ECO:0000259" key="18">
    <source>
        <dbReference type="PROSITE" id="PS50011"/>
    </source>
</evidence>
<sequence>MILAFSSILCSTDELDRSALLDLKGRVLEDPLKIMSSWNDSTHFCEWIGVTCNSTIRRVVALDLEAGHLTGSVPPSLGNLTYLTKISLGANKLYGPIPQELGRLLQLRFLNLSYNNFGGEFPANISHCSELVVLEISGNEFVGQIPHQLSTLTKLERFMFGINNLSGTIPPWVGNFSSILALSFGRNNFQGGIPSEIGRLSKMEFFSVISNKLTGTMPISIYNISSLTLFHFTENQLQGSLPPNIGFTLPNLQTFAGGINNFDGPIPKSLTNISTLQILDFPNNNLVGMIPDDIGRLKHLQRLNFGSNNLGSGKIGDLNFINSLVNCTKLRTLGLNTNHFGGPLPSSIANLSNQLEAITLGDNMLSGSFPLGITNLINLQVLAMEGNMMNGSIPPNIGSLKNLVLLYLGGNGLTGPIPSSIGNLTSLTNLYLSYNKHDGRIPTSLGECKTLLSLQLSGNNLTGAIPKQIFGILSLSITLALDHNSFTGSLPNEVGGLLSLLELDVSENKLSGDIPSNLGKCTSMERLYLGGNQFRGTVPQSLETLNSLVQLNLSRNNLTGSIPQFLGKLLSLVYLDLSYNNFVGKVPEEGVFSNSTMFSILGNNNVCDGLQELHLPPCTSNQTHSSKLLIPIASAVAFVVFLVSFFFVCFLFNKSRKDTSTSSSSFAKEFLPQISYLELSKATHGFSMDNFIGSGSFGTVYKGVLSNDGSIVAIKVLNLQQQGASQSFVDECNTLSNIRHRNLLKIITSCSSIDVHGNEFKALVFNFMSNGNLDSWLHPTNQGNNQRRLSLIQRLNIAIDIAYGLDYLHNHCETPIVHCDLKPSNILLDKDMTAHVGDFGLARFMLERSSDQISFSQTMSLALKGSIGYIPPEYGTGSRISIEGDIFSYGILLLEMIIGKRPTDNTFGNDVDIHLFTTRALSQDALSIIDSSILFEETRHEEDMVQVIAIKSEEDQREIIPRWMEECVISIMKIGLTCSLKAPSERTSMNIVVNNLQAIKSSYLEFKKAH</sequence>
<dbReference type="InterPro" id="IPR013210">
    <property type="entry name" value="LRR_N_plant-typ"/>
</dbReference>
<evidence type="ECO:0000256" key="11">
    <source>
        <dbReference type="ARBA" id="ARBA00022840"/>
    </source>
</evidence>
<keyword evidence="6 17" id="KW-0812">Transmembrane</keyword>
<dbReference type="SMART" id="SM00220">
    <property type="entry name" value="S_TKc"/>
    <property type="match status" value="1"/>
</dbReference>
<evidence type="ECO:0000256" key="13">
    <source>
        <dbReference type="ARBA" id="ARBA00023136"/>
    </source>
</evidence>
<keyword evidence="10" id="KW-0418">Kinase</keyword>
<dbReference type="InterPro" id="IPR003591">
    <property type="entry name" value="Leu-rich_rpt_typical-subtyp"/>
</dbReference>
<evidence type="ECO:0000256" key="10">
    <source>
        <dbReference type="ARBA" id="ARBA00022777"/>
    </source>
</evidence>
<proteinExistence type="inferred from homology"/>
<keyword evidence="9 16" id="KW-0547">Nucleotide-binding</keyword>
<dbReference type="PROSITE" id="PS00107">
    <property type="entry name" value="PROTEIN_KINASE_ATP"/>
    <property type="match status" value="1"/>
</dbReference>
<keyword evidence="4" id="KW-0433">Leucine-rich repeat</keyword>
<evidence type="ECO:0000256" key="3">
    <source>
        <dbReference type="ARBA" id="ARBA00008684"/>
    </source>
</evidence>
<dbReference type="PANTHER" id="PTHR27000:SF733">
    <property type="entry name" value="PROTEIN KINASE DOMAIN-CONTAINING PROTEIN"/>
    <property type="match status" value="1"/>
</dbReference>
<dbReference type="SMART" id="SM00369">
    <property type="entry name" value="LRR_TYP"/>
    <property type="match status" value="5"/>
</dbReference>
<keyword evidence="11 16" id="KW-0067">ATP-binding</keyword>
<keyword evidence="13 17" id="KW-0472">Membrane</keyword>
<dbReference type="PROSITE" id="PS00108">
    <property type="entry name" value="PROTEIN_KINASE_ST"/>
    <property type="match status" value="1"/>
</dbReference>
<keyword evidence="14" id="KW-0675">Receptor</keyword>
<dbReference type="Gene3D" id="1.10.510.10">
    <property type="entry name" value="Transferase(Phosphotransferase) domain 1"/>
    <property type="match status" value="1"/>
</dbReference>
<evidence type="ECO:0000256" key="7">
    <source>
        <dbReference type="ARBA" id="ARBA00022729"/>
    </source>
</evidence>
<dbReference type="PROSITE" id="PS50011">
    <property type="entry name" value="PROTEIN_KINASE_DOM"/>
    <property type="match status" value="1"/>
</dbReference>
<evidence type="ECO:0000313" key="20">
    <source>
        <dbReference type="Proteomes" id="UP001642487"/>
    </source>
</evidence>
<dbReference type="Pfam" id="PF00069">
    <property type="entry name" value="Pkinase"/>
    <property type="match status" value="1"/>
</dbReference>
<organism evidence="19 20">
    <name type="scientific">Citrullus colocynthis</name>
    <name type="common">colocynth</name>
    <dbReference type="NCBI Taxonomy" id="252529"/>
    <lineage>
        <taxon>Eukaryota</taxon>
        <taxon>Viridiplantae</taxon>
        <taxon>Streptophyta</taxon>
        <taxon>Embryophyta</taxon>
        <taxon>Tracheophyta</taxon>
        <taxon>Spermatophyta</taxon>
        <taxon>Magnoliopsida</taxon>
        <taxon>eudicotyledons</taxon>
        <taxon>Gunneridae</taxon>
        <taxon>Pentapetalae</taxon>
        <taxon>rosids</taxon>
        <taxon>fabids</taxon>
        <taxon>Cucurbitales</taxon>
        <taxon>Cucurbitaceae</taxon>
        <taxon>Benincaseae</taxon>
        <taxon>Citrullus</taxon>
    </lineage>
</organism>
<evidence type="ECO:0000256" key="14">
    <source>
        <dbReference type="ARBA" id="ARBA00023170"/>
    </source>
</evidence>